<dbReference type="AlphaFoldDB" id="A0AAU9KAH9"/>
<feature type="compositionally biased region" description="Polar residues" evidence="2">
    <location>
        <begin position="11"/>
        <end position="22"/>
    </location>
</feature>
<dbReference type="Proteomes" id="UP001162131">
    <property type="component" value="Unassembled WGS sequence"/>
</dbReference>
<sequence>MSFSDERKFHMSSTGSALNPQNPIEDPSSKARTPSPGRDYTQLLNESPTNKFYPELSSEEEDYAGKYSHIATDKDAEVKHTLKSLENEVQQMGKELAKLRTERNYLHTQLEIVKKEKEMHIEKHAKEKVAWEKDFRELQDRVSYERKQFREETLNITKQLQEMQENYKELKIKKEQQAEAFKRKLEENEQIYIQSLREKDSQLLAAKMKWDEGAKIQSPLASPKPENRHRHVCSRESKKKSLKRSLRLPSPKPPRESQKNNYLDDISHMIVTLEKEQAELKQKIKELEFNAAYERDKKKISDLIRRNEERLTEAKAIQEEMVKDSFISGGLSYR</sequence>
<feature type="region of interest" description="Disordered" evidence="2">
    <location>
        <begin position="1"/>
        <end position="54"/>
    </location>
</feature>
<evidence type="ECO:0000256" key="1">
    <source>
        <dbReference type="SAM" id="Coils"/>
    </source>
</evidence>
<comment type="caution">
    <text evidence="3">The sequence shown here is derived from an EMBL/GenBank/DDBJ whole genome shotgun (WGS) entry which is preliminary data.</text>
</comment>
<evidence type="ECO:0000256" key="2">
    <source>
        <dbReference type="SAM" id="MobiDB-lite"/>
    </source>
</evidence>
<feature type="coiled-coil region" evidence="1">
    <location>
        <begin position="263"/>
        <end position="310"/>
    </location>
</feature>
<gene>
    <name evidence="3" type="ORF">BSTOLATCC_MIC60801</name>
</gene>
<dbReference type="EMBL" id="CAJZBQ010000058">
    <property type="protein sequence ID" value="CAG9334181.1"/>
    <property type="molecule type" value="Genomic_DNA"/>
</dbReference>
<name>A0AAU9KAH9_9CILI</name>
<keyword evidence="1" id="KW-0175">Coiled coil</keyword>
<feature type="coiled-coil region" evidence="1">
    <location>
        <begin position="75"/>
        <end position="191"/>
    </location>
</feature>
<reference evidence="3" key="1">
    <citation type="submission" date="2021-09" db="EMBL/GenBank/DDBJ databases">
        <authorList>
            <consortium name="AG Swart"/>
            <person name="Singh M."/>
            <person name="Singh A."/>
            <person name="Seah K."/>
            <person name="Emmerich C."/>
        </authorList>
    </citation>
    <scope>NUCLEOTIDE SEQUENCE</scope>
    <source>
        <strain evidence="3">ATCC30299</strain>
    </source>
</reference>
<feature type="region of interest" description="Disordered" evidence="2">
    <location>
        <begin position="216"/>
        <end position="261"/>
    </location>
</feature>
<evidence type="ECO:0000313" key="3">
    <source>
        <dbReference type="EMBL" id="CAG9334181.1"/>
    </source>
</evidence>
<accession>A0AAU9KAH9</accession>
<keyword evidence="4" id="KW-1185">Reference proteome</keyword>
<evidence type="ECO:0000313" key="4">
    <source>
        <dbReference type="Proteomes" id="UP001162131"/>
    </source>
</evidence>
<protein>
    <submittedName>
        <fullName evidence="3">Uncharacterized protein</fullName>
    </submittedName>
</protein>
<organism evidence="3 4">
    <name type="scientific">Blepharisma stoltei</name>
    <dbReference type="NCBI Taxonomy" id="1481888"/>
    <lineage>
        <taxon>Eukaryota</taxon>
        <taxon>Sar</taxon>
        <taxon>Alveolata</taxon>
        <taxon>Ciliophora</taxon>
        <taxon>Postciliodesmatophora</taxon>
        <taxon>Heterotrichea</taxon>
        <taxon>Heterotrichida</taxon>
        <taxon>Blepharismidae</taxon>
        <taxon>Blepharisma</taxon>
    </lineage>
</organism>
<proteinExistence type="predicted"/>
<feature type="compositionally biased region" description="Basic residues" evidence="2">
    <location>
        <begin position="227"/>
        <end position="246"/>
    </location>
</feature>